<evidence type="ECO:0000259" key="1">
    <source>
        <dbReference type="Pfam" id="PF01458"/>
    </source>
</evidence>
<feature type="domain" description="SUF system FeS cluster assembly SufBD core" evidence="1">
    <location>
        <begin position="88"/>
        <end position="305"/>
    </location>
</feature>
<gene>
    <name evidence="2" type="ORF">H8S57_03765</name>
</gene>
<reference evidence="2" key="1">
    <citation type="submission" date="2020-08" db="EMBL/GenBank/DDBJ databases">
        <title>Genome public.</title>
        <authorList>
            <person name="Liu C."/>
            <person name="Sun Q."/>
        </authorList>
    </citation>
    <scope>NUCLEOTIDE SEQUENCE</scope>
    <source>
        <strain evidence="2">NSJ-51</strain>
    </source>
</reference>
<dbReference type="PANTHER" id="PTHR30508:SF6">
    <property type="entry name" value="UPF0051 PROTEIN MJ0034"/>
    <property type="match status" value="1"/>
</dbReference>
<accession>A0A8J6M7X5</accession>
<dbReference type="EMBL" id="JACOPP010000003">
    <property type="protein sequence ID" value="MBC5732846.1"/>
    <property type="molecule type" value="Genomic_DNA"/>
</dbReference>
<comment type="caution">
    <text evidence="2">The sequence shown here is derived from an EMBL/GenBank/DDBJ whole genome shotgun (WGS) entry which is preliminary data.</text>
</comment>
<protein>
    <submittedName>
        <fullName evidence="2">SufD family Fe-S cluster assembly protein</fullName>
    </submittedName>
</protein>
<dbReference type="InterPro" id="IPR000825">
    <property type="entry name" value="SUF_FeS_clus_asmbl_SufBD_core"/>
</dbReference>
<dbReference type="Proteomes" id="UP000661435">
    <property type="component" value="Unassembled WGS sequence"/>
</dbReference>
<dbReference type="InterPro" id="IPR037284">
    <property type="entry name" value="SUF_FeS_clus_asmbl_SufBD_sf"/>
</dbReference>
<dbReference type="GO" id="GO:0016226">
    <property type="term" value="P:iron-sulfur cluster assembly"/>
    <property type="evidence" value="ECO:0007669"/>
    <property type="project" value="InterPro"/>
</dbReference>
<evidence type="ECO:0000313" key="2">
    <source>
        <dbReference type="EMBL" id="MBC5732846.1"/>
    </source>
</evidence>
<dbReference type="RefSeq" id="WP_186906744.1">
    <property type="nucleotide sequence ID" value="NZ_JACOPP010000003.1"/>
</dbReference>
<dbReference type="Pfam" id="PF01458">
    <property type="entry name" value="SUFBD_core"/>
    <property type="match status" value="1"/>
</dbReference>
<keyword evidence="3" id="KW-1185">Reference proteome</keyword>
<name>A0A8J6M7X5_9FIRM</name>
<sequence>MNHTDWKLLKEIAELEKTPQGAYNIRRNGQLDSRASTANIEITTKTEPDKPGIDIRIKSGTRNESVHIPVIITQTGMSEMVYNDFFIGEDCDVDIVAGCGIHNTGCETSQHDGEHTFYVGKNSKVRYVERHYGEGPGTGKRVMNPRTVVYLEEGASIHMETTQIRGVDSTKRETKVVAARGAEVVITEKLLTHGDQTAESDMEIILDGADANGRVISRSVAQDGSRQVFYPRMTGNAKCFGHVQCDSIIMGQAKISSIPAIVANSVDAQLIHEAAIGRIAGDQILKLMTLGLTEQEAEEKILDGFLQ</sequence>
<dbReference type="InterPro" id="IPR055346">
    <property type="entry name" value="Fe-S_cluster_assembly_SufBD"/>
</dbReference>
<organism evidence="2 3">
    <name type="scientific">Lawsonibacter hominis</name>
    <dbReference type="NCBI Taxonomy" id="2763053"/>
    <lineage>
        <taxon>Bacteria</taxon>
        <taxon>Bacillati</taxon>
        <taxon>Bacillota</taxon>
        <taxon>Clostridia</taxon>
        <taxon>Eubacteriales</taxon>
        <taxon>Oscillospiraceae</taxon>
        <taxon>Lawsonibacter</taxon>
    </lineage>
</organism>
<dbReference type="SUPFAM" id="SSF101960">
    <property type="entry name" value="Stabilizer of iron transporter SufD"/>
    <property type="match status" value="1"/>
</dbReference>
<dbReference type="PANTHER" id="PTHR30508">
    <property type="entry name" value="FES CLUSTER ASSEMBLY PROTEIN SUF"/>
    <property type="match status" value="1"/>
</dbReference>
<dbReference type="AlphaFoldDB" id="A0A8J6M7X5"/>
<proteinExistence type="predicted"/>
<evidence type="ECO:0000313" key="3">
    <source>
        <dbReference type="Proteomes" id="UP000661435"/>
    </source>
</evidence>